<dbReference type="EMBL" id="CP097504">
    <property type="protein sequence ID" value="URD89312.1"/>
    <property type="molecule type" value="Genomic_DNA"/>
</dbReference>
<accession>A0A9E7JPQ8</accession>
<organism evidence="2 3">
    <name type="scientific">Musa troglodytarum</name>
    <name type="common">fe'i banana</name>
    <dbReference type="NCBI Taxonomy" id="320322"/>
    <lineage>
        <taxon>Eukaryota</taxon>
        <taxon>Viridiplantae</taxon>
        <taxon>Streptophyta</taxon>
        <taxon>Embryophyta</taxon>
        <taxon>Tracheophyta</taxon>
        <taxon>Spermatophyta</taxon>
        <taxon>Magnoliopsida</taxon>
        <taxon>Liliopsida</taxon>
        <taxon>Zingiberales</taxon>
        <taxon>Musaceae</taxon>
        <taxon>Musa</taxon>
    </lineage>
</organism>
<keyword evidence="1" id="KW-0472">Membrane</keyword>
<keyword evidence="3" id="KW-1185">Reference proteome</keyword>
<keyword evidence="1" id="KW-1133">Transmembrane helix</keyword>
<evidence type="ECO:0000256" key="1">
    <source>
        <dbReference type="SAM" id="Phobius"/>
    </source>
</evidence>
<reference evidence="2" key="1">
    <citation type="submission" date="2022-05" db="EMBL/GenBank/DDBJ databases">
        <title>The Musa troglodytarum L. genome provides insights into the mechanism of non-climacteric behaviour and enrichment of carotenoids.</title>
        <authorList>
            <person name="Wang J."/>
        </authorList>
    </citation>
    <scope>NUCLEOTIDE SEQUENCE</scope>
    <source>
        <tissue evidence="2">Leaf</tissue>
    </source>
</reference>
<gene>
    <name evidence="2" type="ORF">MUK42_27486</name>
</gene>
<dbReference type="Proteomes" id="UP001055439">
    <property type="component" value="Chromosome 2"/>
</dbReference>
<evidence type="ECO:0000313" key="2">
    <source>
        <dbReference type="EMBL" id="URD89312.1"/>
    </source>
</evidence>
<sequence>EVFQSFKACKHHLQETRWQTHKHDRGRQEEVASRRRACTMLLLVLGIWIIPFTLVLAPCRRLVLLVSRIQGFRERVLRLRSTSPDIWSRLARLNTMTFVI</sequence>
<feature type="non-terminal residue" evidence="2">
    <location>
        <position position="1"/>
    </location>
</feature>
<protein>
    <submittedName>
        <fullName evidence="2">Uncharacterized protein</fullName>
    </submittedName>
</protein>
<evidence type="ECO:0000313" key="3">
    <source>
        <dbReference type="Proteomes" id="UP001055439"/>
    </source>
</evidence>
<name>A0A9E7JPQ8_9LILI</name>
<feature type="transmembrane region" description="Helical" evidence="1">
    <location>
        <begin position="37"/>
        <end position="57"/>
    </location>
</feature>
<dbReference type="AlphaFoldDB" id="A0A9E7JPQ8"/>
<dbReference type="OrthoDB" id="644059at2759"/>
<proteinExistence type="predicted"/>
<keyword evidence="1" id="KW-0812">Transmembrane</keyword>